<dbReference type="PhylomeDB" id="E9GR65"/>
<evidence type="ECO:0000313" key="3">
    <source>
        <dbReference type="Proteomes" id="UP000000305"/>
    </source>
</evidence>
<accession>E9GR65</accession>
<name>E9GR65_DAPPU</name>
<dbReference type="PANTHER" id="PTHR33273">
    <property type="entry name" value="DOMAIN-CONTAINING PROTEIN, PUTATIVE-RELATED"/>
    <property type="match status" value="1"/>
</dbReference>
<dbReference type="InterPro" id="IPR005135">
    <property type="entry name" value="Endo/exonuclease/phosphatase"/>
</dbReference>
<dbReference type="InterPro" id="IPR036691">
    <property type="entry name" value="Endo/exonu/phosph_ase_sf"/>
</dbReference>
<gene>
    <name evidence="2" type="ORF">DAPPUDRAFT_246758</name>
</gene>
<reference evidence="2 3" key="1">
    <citation type="journal article" date="2011" name="Science">
        <title>The ecoresponsive genome of Daphnia pulex.</title>
        <authorList>
            <person name="Colbourne J.K."/>
            <person name="Pfrender M.E."/>
            <person name="Gilbert D."/>
            <person name="Thomas W.K."/>
            <person name="Tucker A."/>
            <person name="Oakley T.H."/>
            <person name="Tokishita S."/>
            <person name="Aerts A."/>
            <person name="Arnold G.J."/>
            <person name="Basu M.K."/>
            <person name="Bauer D.J."/>
            <person name="Caceres C.E."/>
            <person name="Carmel L."/>
            <person name="Casola C."/>
            <person name="Choi J.H."/>
            <person name="Detter J.C."/>
            <person name="Dong Q."/>
            <person name="Dusheyko S."/>
            <person name="Eads B.D."/>
            <person name="Frohlich T."/>
            <person name="Geiler-Samerotte K.A."/>
            <person name="Gerlach D."/>
            <person name="Hatcher P."/>
            <person name="Jogdeo S."/>
            <person name="Krijgsveld J."/>
            <person name="Kriventseva E.V."/>
            <person name="Kultz D."/>
            <person name="Laforsch C."/>
            <person name="Lindquist E."/>
            <person name="Lopez J."/>
            <person name="Manak J.R."/>
            <person name="Muller J."/>
            <person name="Pangilinan J."/>
            <person name="Patwardhan R.P."/>
            <person name="Pitluck S."/>
            <person name="Pritham E.J."/>
            <person name="Rechtsteiner A."/>
            <person name="Rho M."/>
            <person name="Rogozin I.B."/>
            <person name="Sakarya O."/>
            <person name="Salamov A."/>
            <person name="Schaack S."/>
            <person name="Shapiro H."/>
            <person name="Shiga Y."/>
            <person name="Skalitzky C."/>
            <person name="Smith Z."/>
            <person name="Souvorov A."/>
            <person name="Sung W."/>
            <person name="Tang Z."/>
            <person name="Tsuchiya D."/>
            <person name="Tu H."/>
            <person name="Vos H."/>
            <person name="Wang M."/>
            <person name="Wolf Y.I."/>
            <person name="Yamagata H."/>
            <person name="Yamada T."/>
            <person name="Ye Y."/>
            <person name="Shaw J.R."/>
            <person name="Andrews J."/>
            <person name="Crease T.J."/>
            <person name="Tang H."/>
            <person name="Lucas S.M."/>
            <person name="Robertson H.M."/>
            <person name="Bork P."/>
            <person name="Koonin E.V."/>
            <person name="Zdobnov E.M."/>
            <person name="Grigoriev I.V."/>
            <person name="Lynch M."/>
            <person name="Boore J.L."/>
        </authorList>
    </citation>
    <scope>NUCLEOTIDE SEQUENCE [LARGE SCALE GENOMIC DNA]</scope>
</reference>
<dbReference type="GO" id="GO:0003824">
    <property type="term" value="F:catalytic activity"/>
    <property type="evidence" value="ECO:0007669"/>
    <property type="project" value="InterPro"/>
</dbReference>
<organism evidence="2 3">
    <name type="scientific">Daphnia pulex</name>
    <name type="common">Water flea</name>
    <dbReference type="NCBI Taxonomy" id="6669"/>
    <lineage>
        <taxon>Eukaryota</taxon>
        <taxon>Metazoa</taxon>
        <taxon>Ecdysozoa</taxon>
        <taxon>Arthropoda</taxon>
        <taxon>Crustacea</taxon>
        <taxon>Branchiopoda</taxon>
        <taxon>Diplostraca</taxon>
        <taxon>Cladocera</taxon>
        <taxon>Anomopoda</taxon>
        <taxon>Daphniidae</taxon>
        <taxon>Daphnia</taxon>
    </lineage>
</organism>
<dbReference type="InParanoid" id="E9GR65"/>
<dbReference type="OrthoDB" id="7697131at2759"/>
<dbReference type="Gene3D" id="3.60.10.10">
    <property type="entry name" value="Endonuclease/exonuclease/phosphatase"/>
    <property type="match status" value="1"/>
</dbReference>
<feature type="domain" description="Endonuclease/exonuclease/phosphatase" evidence="1">
    <location>
        <begin position="9"/>
        <end position="92"/>
    </location>
</feature>
<dbReference type="HOGENOM" id="CLU_883557_0_0_1"/>
<evidence type="ECO:0000313" key="2">
    <source>
        <dbReference type="EMBL" id="EFX77954.1"/>
    </source>
</evidence>
<dbReference type="SUPFAM" id="SSF56219">
    <property type="entry name" value="DNase I-like"/>
    <property type="match status" value="1"/>
</dbReference>
<sequence length="315" mass="36387">MNHPYLFPNIIIGLDSNAKHPLWNSRFEDEKGQELTNILSRLPLSVANRPISELSFILSNTAFIDITLTADNISCSQWFFLDYHRLSDHTFITYTISHSSSPLPNYPKLNLSSCKSLPKLANINLETLASYLSTTPTINFPQTTCETNIDTTTCTLTAHLQSAVCSAAIKPQKTLEKKMPWWSPKLWALRHQLRRSQSNFSDSRTALNKAIFREAKATYQREIRKAKKQHWIRFLQIMNNDHQAALKEITKKDATVHLPTSAIINGITVMIRWRFLNTAPRCFFRETHQRLHPSFHVWNDRTSLTHSPFFPQRNP</sequence>
<dbReference type="AlphaFoldDB" id="E9GR65"/>
<dbReference type="Proteomes" id="UP000000305">
    <property type="component" value="Unassembled WGS sequence"/>
</dbReference>
<dbReference type="Pfam" id="PF14529">
    <property type="entry name" value="Exo_endo_phos_2"/>
    <property type="match status" value="1"/>
</dbReference>
<dbReference type="EMBL" id="GL732559">
    <property type="protein sequence ID" value="EFX77954.1"/>
    <property type="molecule type" value="Genomic_DNA"/>
</dbReference>
<keyword evidence="3" id="KW-1185">Reference proteome</keyword>
<protein>
    <recommendedName>
        <fullName evidence="1">Endonuclease/exonuclease/phosphatase domain-containing protein</fullName>
    </recommendedName>
</protein>
<evidence type="ECO:0000259" key="1">
    <source>
        <dbReference type="Pfam" id="PF14529"/>
    </source>
</evidence>
<proteinExistence type="predicted"/>
<dbReference type="PANTHER" id="PTHR33273:SF2">
    <property type="entry name" value="ENDONUCLEASE_EXONUCLEASE_PHOSPHATASE DOMAIN-CONTAINING PROTEIN"/>
    <property type="match status" value="1"/>
</dbReference>
<dbReference type="KEGG" id="dpx:DAPPUDRAFT_246758"/>